<proteinExistence type="predicted"/>
<name>A0A0C1FCZ4_9SPHI</name>
<dbReference type="AlphaFoldDB" id="A0A0C1FCZ4"/>
<sequence>MDANDSLNNFDYEGFLTREFPMPEGKYPDIGRSLEHLNKITKLLLECALQSIRVAERDPNASAVHANTRYTIVCNYRLRTINLIKIFTELLDLKGGSIFDEGTANIVARSLLESYLVYYRLYNGCKGDKELQELYFTLYNLSSRLHLVKFGTTLHMVSPENFDEGKLRGQIGKLISEVKSNKKYHKLPQAIPNAIQKIETGKQDYLSLFNFNKLIRESPLPTEFVTAYYSYTSSFAHTEGFSSVVSQMYFQARKDWMALNETLKFRLIYPCLAVSAQFYISYIEYDKTQLADDKENEVWEVLSLCKYYLTAFNLNK</sequence>
<protein>
    <submittedName>
        <fullName evidence="1">Uncharacterized protein</fullName>
    </submittedName>
</protein>
<keyword evidence="2" id="KW-1185">Reference proteome</keyword>
<dbReference type="OrthoDB" id="798291at2"/>
<accession>A0A0C1FCZ4</accession>
<reference evidence="1 2" key="1">
    <citation type="submission" date="2014-10" db="EMBL/GenBank/DDBJ databases">
        <title>Pedobacter Kyungheensis.</title>
        <authorList>
            <person name="Anderson B.M."/>
            <person name="Newman J.D."/>
        </authorList>
    </citation>
    <scope>NUCLEOTIDE SEQUENCE [LARGE SCALE GENOMIC DNA]</scope>
    <source>
        <strain evidence="1 2">KACC 16221</strain>
    </source>
</reference>
<organism evidence="1 2">
    <name type="scientific">Pedobacter kyungheensis</name>
    <dbReference type="NCBI Taxonomy" id="1069985"/>
    <lineage>
        <taxon>Bacteria</taxon>
        <taxon>Pseudomonadati</taxon>
        <taxon>Bacteroidota</taxon>
        <taxon>Sphingobacteriia</taxon>
        <taxon>Sphingobacteriales</taxon>
        <taxon>Sphingobacteriaceae</taxon>
        <taxon>Pedobacter</taxon>
    </lineage>
</organism>
<dbReference type="Proteomes" id="UP000031246">
    <property type="component" value="Unassembled WGS sequence"/>
</dbReference>
<evidence type="ECO:0000313" key="2">
    <source>
        <dbReference type="Proteomes" id="UP000031246"/>
    </source>
</evidence>
<dbReference type="EMBL" id="JSYN01000037">
    <property type="protein sequence ID" value="KIA90937.1"/>
    <property type="molecule type" value="Genomic_DNA"/>
</dbReference>
<dbReference type="RefSeq" id="WP_039481889.1">
    <property type="nucleotide sequence ID" value="NZ_JSYN01000037.1"/>
</dbReference>
<comment type="caution">
    <text evidence="1">The sequence shown here is derived from an EMBL/GenBank/DDBJ whole genome shotgun (WGS) entry which is preliminary data.</text>
</comment>
<evidence type="ECO:0000313" key="1">
    <source>
        <dbReference type="EMBL" id="KIA90937.1"/>
    </source>
</evidence>
<gene>
    <name evidence="1" type="ORF">OC25_23855</name>
</gene>